<dbReference type="InterPro" id="IPR015797">
    <property type="entry name" value="NUDIX_hydrolase-like_dom_sf"/>
</dbReference>
<feature type="domain" description="Nudix hydrolase" evidence="4">
    <location>
        <begin position="110"/>
        <end position="242"/>
    </location>
</feature>
<feature type="compositionally biased region" description="Basic and acidic residues" evidence="3">
    <location>
        <begin position="290"/>
        <end position="309"/>
    </location>
</feature>
<dbReference type="InterPro" id="IPR020084">
    <property type="entry name" value="NUDIX_hydrolase_CS"/>
</dbReference>
<evidence type="ECO:0000256" key="3">
    <source>
        <dbReference type="SAM" id="MobiDB-lite"/>
    </source>
</evidence>
<dbReference type="PRINTS" id="PR01356">
    <property type="entry name" value="GFGPROTEIN"/>
</dbReference>
<evidence type="ECO:0000256" key="1">
    <source>
        <dbReference type="ARBA" id="ARBA00005582"/>
    </source>
</evidence>
<dbReference type="Proteomes" id="UP000054498">
    <property type="component" value="Unassembled WGS sequence"/>
</dbReference>
<dbReference type="KEGG" id="mng:MNEG_13686"/>
<evidence type="ECO:0000259" key="4">
    <source>
        <dbReference type="PROSITE" id="PS51462"/>
    </source>
</evidence>
<dbReference type="GeneID" id="25731173"/>
<dbReference type="Pfam" id="PF18290">
    <property type="entry name" value="Nudix_hydro"/>
    <property type="match status" value="1"/>
</dbReference>
<dbReference type="Gene3D" id="3.40.630.30">
    <property type="match status" value="1"/>
</dbReference>
<evidence type="ECO:0000313" key="5">
    <source>
        <dbReference type="EMBL" id="KIY94275.1"/>
    </source>
</evidence>
<evidence type="ECO:0000256" key="2">
    <source>
        <dbReference type="ARBA" id="ARBA00022801"/>
    </source>
</evidence>
<dbReference type="EMBL" id="KK104201">
    <property type="protein sequence ID" value="KIY94275.1"/>
    <property type="molecule type" value="Genomic_DNA"/>
</dbReference>
<dbReference type="SUPFAM" id="SSF55811">
    <property type="entry name" value="Nudix"/>
    <property type="match status" value="1"/>
</dbReference>
<protein>
    <recommendedName>
        <fullName evidence="4">Nudix hydrolase domain-containing protein</fullName>
    </recommendedName>
</protein>
<sequence length="327" mass="35171">MASQRQATLDAQAAVLVAKEDAYGGVIIDADALPHDADEFAAALQQSVQAWSSQGKRGLWLKVPLSKAHLVGPAAAPSTGGFQFHHAEADYVMMTRWLPDAPSTLPPNASHQVGVGAFVVNERGEVLVVQEANGPLKGKQVWKMPTGLVHQGEDIVLAAEREVLEEAGIAARVEAVLCIRQAHGFGFGKSDLFVCVGLRANEPGQQPRPCEVEVEAARWMPLEEYASSHFQRGVPLYETMLARCVAWAEGRYSGWRAESLQAGLWGRQRVDTLMWGVDDEEAAGVQQRAGDGEGRRRQDGRLDERRSEDGDGGGVAPGPPGAARPAL</sequence>
<dbReference type="PANTHER" id="PTHR13994">
    <property type="entry name" value="NUDIX HYDROLASE RELATED"/>
    <property type="match status" value="1"/>
</dbReference>
<comment type="similarity">
    <text evidence="1">Belongs to the Nudix hydrolase family.</text>
</comment>
<dbReference type="GO" id="GO:0035529">
    <property type="term" value="F:NADH pyrophosphatase activity"/>
    <property type="evidence" value="ECO:0007669"/>
    <property type="project" value="TreeGrafter"/>
</dbReference>
<feature type="compositionally biased region" description="Pro residues" evidence="3">
    <location>
        <begin position="317"/>
        <end position="327"/>
    </location>
</feature>
<dbReference type="RefSeq" id="XP_013893295.1">
    <property type="nucleotide sequence ID" value="XM_014037841.1"/>
</dbReference>
<dbReference type="Pfam" id="PF00293">
    <property type="entry name" value="NUDIX"/>
    <property type="match status" value="1"/>
</dbReference>
<dbReference type="InterPro" id="IPR000086">
    <property type="entry name" value="NUDIX_hydrolase_dom"/>
</dbReference>
<dbReference type="AlphaFoldDB" id="A0A0D2MGV8"/>
<reference evidence="5 6" key="1">
    <citation type="journal article" date="2013" name="BMC Genomics">
        <title>Reconstruction of the lipid metabolism for the microalga Monoraphidium neglectum from its genome sequence reveals characteristics suitable for biofuel production.</title>
        <authorList>
            <person name="Bogen C."/>
            <person name="Al-Dilaimi A."/>
            <person name="Albersmeier A."/>
            <person name="Wichmann J."/>
            <person name="Grundmann M."/>
            <person name="Rupp O."/>
            <person name="Lauersen K.J."/>
            <person name="Blifernez-Klassen O."/>
            <person name="Kalinowski J."/>
            <person name="Goesmann A."/>
            <person name="Mussgnug J.H."/>
            <person name="Kruse O."/>
        </authorList>
    </citation>
    <scope>NUCLEOTIDE SEQUENCE [LARGE SCALE GENOMIC DNA]</scope>
    <source>
        <strain evidence="5 6">SAG 48.87</strain>
    </source>
</reference>
<dbReference type="PROSITE" id="PS51462">
    <property type="entry name" value="NUDIX"/>
    <property type="match status" value="1"/>
</dbReference>
<feature type="region of interest" description="Disordered" evidence="3">
    <location>
        <begin position="281"/>
        <end position="327"/>
    </location>
</feature>
<dbReference type="InterPro" id="IPR040618">
    <property type="entry name" value="Pre-Nudix"/>
</dbReference>
<evidence type="ECO:0000313" key="6">
    <source>
        <dbReference type="Proteomes" id="UP000054498"/>
    </source>
</evidence>
<dbReference type="GO" id="GO:0051287">
    <property type="term" value="F:NAD binding"/>
    <property type="evidence" value="ECO:0007669"/>
    <property type="project" value="TreeGrafter"/>
</dbReference>
<dbReference type="GO" id="GO:0047631">
    <property type="term" value="F:ADP-ribose diphosphatase activity"/>
    <property type="evidence" value="ECO:0007669"/>
    <property type="project" value="TreeGrafter"/>
</dbReference>
<dbReference type="PROSITE" id="PS00893">
    <property type="entry name" value="NUDIX_BOX"/>
    <property type="match status" value="1"/>
</dbReference>
<organism evidence="5 6">
    <name type="scientific">Monoraphidium neglectum</name>
    <dbReference type="NCBI Taxonomy" id="145388"/>
    <lineage>
        <taxon>Eukaryota</taxon>
        <taxon>Viridiplantae</taxon>
        <taxon>Chlorophyta</taxon>
        <taxon>core chlorophytes</taxon>
        <taxon>Chlorophyceae</taxon>
        <taxon>CS clade</taxon>
        <taxon>Sphaeropleales</taxon>
        <taxon>Selenastraceae</taxon>
        <taxon>Monoraphidium</taxon>
    </lineage>
</organism>
<name>A0A0D2MGV8_9CHLO</name>
<keyword evidence="6" id="KW-1185">Reference proteome</keyword>
<accession>A0A0D2MGV8</accession>
<dbReference type="PANTHER" id="PTHR13994:SF13">
    <property type="entry name" value="FI03680P"/>
    <property type="match status" value="1"/>
</dbReference>
<keyword evidence="2" id="KW-0378">Hydrolase</keyword>
<proteinExistence type="inferred from homology"/>
<dbReference type="CDD" id="cd04670">
    <property type="entry name" value="NUDIX_ASFGF2_Nudt6"/>
    <property type="match status" value="1"/>
</dbReference>
<dbReference type="Gene3D" id="3.90.79.10">
    <property type="entry name" value="Nucleoside Triphosphate Pyrophosphohydrolase"/>
    <property type="match status" value="1"/>
</dbReference>
<dbReference type="OrthoDB" id="447842at2759"/>
<dbReference type="InterPro" id="IPR003293">
    <property type="entry name" value="Nudix_hydrolase6-like"/>
</dbReference>
<gene>
    <name evidence="5" type="ORF">MNEG_13686</name>
</gene>